<evidence type="ECO:0000313" key="2">
    <source>
        <dbReference type="EMBL" id="PWK92670.1"/>
    </source>
</evidence>
<accession>A0A316IIC9</accession>
<name>A0A316IIC9_9GAMM</name>
<keyword evidence="3" id="KW-1185">Reference proteome</keyword>
<evidence type="ECO:0000313" key="3">
    <source>
        <dbReference type="Proteomes" id="UP000245812"/>
    </source>
</evidence>
<feature type="transmembrane region" description="Helical" evidence="1">
    <location>
        <begin position="136"/>
        <end position="156"/>
    </location>
</feature>
<sequence length="189" mass="21938">MELFGHIRVVMGIILSLSIARLLAGLARIVQHPGRKPVYWVHLGWALSLFLSLVHLWWWEFRLAQLADWSFLRYLFVVGYITLYYFLCALLFPEQMDEYAGYRDYFYSRRAWFFGGLALAYALDVVDTLLKGRGYLLGFGGEYLLRNGVYVALCLLAMRTRNAAFHAVFVAANLVYQVSWILRVYEVIG</sequence>
<dbReference type="RefSeq" id="WP_109721731.1">
    <property type="nucleotide sequence ID" value="NZ_MSZV01000141.1"/>
</dbReference>
<keyword evidence="1" id="KW-1133">Transmembrane helix</keyword>
<organism evidence="2 3">
    <name type="scientific">Fulvimonas soli</name>
    <dbReference type="NCBI Taxonomy" id="155197"/>
    <lineage>
        <taxon>Bacteria</taxon>
        <taxon>Pseudomonadati</taxon>
        <taxon>Pseudomonadota</taxon>
        <taxon>Gammaproteobacteria</taxon>
        <taxon>Lysobacterales</taxon>
        <taxon>Rhodanobacteraceae</taxon>
        <taxon>Fulvimonas</taxon>
    </lineage>
</organism>
<feature type="transmembrane region" description="Helical" evidence="1">
    <location>
        <begin position="112"/>
        <end position="130"/>
    </location>
</feature>
<feature type="transmembrane region" description="Helical" evidence="1">
    <location>
        <begin position="71"/>
        <end position="92"/>
    </location>
</feature>
<proteinExistence type="predicted"/>
<reference evidence="2 3" key="1">
    <citation type="submission" date="2018-05" db="EMBL/GenBank/DDBJ databases">
        <title>Genomic Encyclopedia of Type Strains, Phase IV (KMG-IV): sequencing the most valuable type-strain genomes for metagenomic binning, comparative biology and taxonomic classification.</title>
        <authorList>
            <person name="Goeker M."/>
        </authorList>
    </citation>
    <scope>NUCLEOTIDE SEQUENCE [LARGE SCALE GENOMIC DNA]</scope>
    <source>
        <strain evidence="2 3">DSM 14263</strain>
    </source>
</reference>
<keyword evidence="1" id="KW-0812">Transmembrane</keyword>
<protein>
    <submittedName>
        <fullName evidence="2">Uncharacterized protein</fullName>
    </submittedName>
</protein>
<dbReference type="AlphaFoldDB" id="A0A316IIC9"/>
<feature type="transmembrane region" description="Helical" evidence="1">
    <location>
        <begin position="38"/>
        <end position="59"/>
    </location>
</feature>
<dbReference type="OrthoDB" id="9803673at2"/>
<dbReference type="Proteomes" id="UP000245812">
    <property type="component" value="Unassembled WGS sequence"/>
</dbReference>
<keyword evidence="1" id="KW-0472">Membrane</keyword>
<feature type="transmembrane region" description="Helical" evidence="1">
    <location>
        <begin position="6"/>
        <end position="26"/>
    </location>
</feature>
<feature type="transmembrane region" description="Helical" evidence="1">
    <location>
        <begin position="163"/>
        <end position="182"/>
    </location>
</feature>
<evidence type="ECO:0000256" key="1">
    <source>
        <dbReference type="SAM" id="Phobius"/>
    </source>
</evidence>
<dbReference type="EMBL" id="QGHC01000001">
    <property type="protein sequence ID" value="PWK92670.1"/>
    <property type="molecule type" value="Genomic_DNA"/>
</dbReference>
<gene>
    <name evidence="2" type="ORF">C7456_1012</name>
</gene>
<comment type="caution">
    <text evidence="2">The sequence shown here is derived from an EMBL/GenBank/DDBJ whole genome shotgun (WGS) entry which is preliminary data.</text>
</comment>